<dbReference type="Gene3D" id="1.10.12.10">
    <property type="entry name" value="Lyase 2-enoyl-coa Hydratase, Chain A, domain 2"/>
    <property type="match status" value="1"/>
</dbReference>
<dbReference type="InterPro" id="IPR029045">
    <property type="entry name" value="ClpP/crotonase-like_dom_sf"/>
</dbReference>
<reference evidence="4 5" key="2">
    <citation type="submission" date="2015-10" db="EMBL/GenBank/DDBJ databases">
        <title>Draft Genome Sequence of Prosthecomicrobium hirschii ATCC 27832.</title>
        <authorList>
            <person name="Daniel J."/>
            <person name="Givan S.A."/>
            <person name="Brun Y.V."/>
            <person name="Brown P.J."/>
        </authorList>
    </citation>
    <scope>NUCLEOTIDE SEQUENCE [LARGE SCALE GENOMIC DNA]</scope>
    <source>
        <strain evidence="4 5">16</strain>
    </source>
</reference>
<evidence type="ECO:0000313" key="5">
    <source>
        <dbReference type="Proteomes" id="UP000048984"/>
    </source>
</evidence>
<reference evidence="4 5" key="1">
    <citation type="submission" date="2015-09" db="EMBL/GenBank/DDBJ databases">
        <authorList>
            <person name="Jackson K.R."/>
            <person name="Lunt B.L."/>
            <person name="Fisher J.N.B."/>
            <person name="Gardner A.V."/>
            <person name="Bailey M.E."/>
            <person name="Deus L.M."/>
            <person name="Earl A.S."/>
            <person name="Gibby P.D."/>
            <person name="Hartmann K.A."/>
            <person name="Liu J.E."/>
            <person name="Manci A.M."/>
            <person name="Nielsen D.A."/>
            <person name="Solomon M.B."/>
            <person name="Breakwell D.P."/>
            <person name="Burnett S.H."/>
            <person name="Grose J.H."/>
        </authorList>
    </citation>
    <scope>NUCLEOTIDE SEQUENCE [LARGE SCALE GENOMIC DNA]</scope>
    <source>
        <strain evidence="4 5">16</strain>
    </source>
</reference>
<proteinExistence type="inferred from homology"/>
<dbReference type="CDD" id="cd06558">
    <property type="entry name" value="crotonase-like"/>
    <property type="match status" value="1"/>
</dbReference>
<dbReference type="InterPro" id="IPR001753">
    <property type="entry name" value="Enoyl-CoA_hydra/iso"/>
</dbReference>
<dbReference type="RefSeq" id="WP_054359637.1">
    <property type="nucleotide sequence ID" value="NZ_LJYW01000001.1"/>
</dbReference>
<keyword evidence="5" id="KW-1185">Reference proteome</keyword>
<dbReference type="GO" id="GO:0016829">
    <property type="term" value="F:lyase activity"/>
    <property type="evidence" value="ECO:0007669"/>
    <property type="project" value="UniProtKB-KW"/>
</dbReference>
<dbReference type="InterPro" id="IPR014748">
    <property type="entry name" value="Enoyl-CoA_hydra_C"/>
</dbReference>
<evidence type="ECO:0000313" key="4">
    <source>
        <dbReference type="EMBL" id="KPL53472.1"/>
    </source>
</evidence>
<dbReference type="SUPFAM" id="SSF52096">
    <property type="entry name" value="ClpP/crotonase"/>
    <property type="match status" value="1"/>
</dbReference>
<dbReference type="PROSITE" id="PS00166">
    <property type="entry name" value="ENOYL_COA_HYDRATASE"/>
    <property type="match status" value="1"/>
</dbReference>
<dbReference type="GO" id="GO:0006635">
    <property type="term" value="P:fatty acid beta-oxidation"/>
    <property type="evidence" value="ECO:0007669"/>
    <property type="project" value="TreeGrafter"/>
</dbReference>
<dbReference type="PANTHER" id="PTHR11941">
    <property type="entry name" value="ENOYL-COA HYDRATASE-RELATED"/>
    <property type="match status" value="1"/>
</dbReference>
<evidence type="ECO:0000256" key="1">
    <source>
        <dbReference type="ARBA" id="ARBA00005254"/>
    </source>
</evidence>
<dbReference type="PANTHER" id="PTHR11941:SF133">
    <property type="entry name" value="1,2-EPOXYPHENYLACETYL-COA ISOMERASE"/>
    <property type="match status" value="1"/>
</dbReference>
<dbReference type="STRING" id="665126.ABB55_15630"/>
<evidence type="ECO:0000256" key="2">
    <source>
        <dbReference type="ARBA" id="ARBA00023239"/>
    </source>
</evidence>
<dbReference type="Gene3D" id="3.90.226.10">
    <property type="entry name" value="2-enoyl-CoA Hydratase, Chain A, domain 1"/>
    <property type="match status" value="1"/>
</dbReference>
<comment type="similarity">
    <text evidence="1 3">Belongs to the enoyl-CoA hydratase/isomerase family.</text>
</comment>
<gene>
    <name evidence="4" type="ORF">ABB55_15630</name>
</gene>
<keyword evidence="2" id="KW-0456">Lyase</keyword>
<dbReference type="Proteomes" id="UP000048984">
    <property type="component" value="Unassembled WGS sequence"/>
</dbReference>
<dbReference type="AlphaFoldDB" id="A0A0P6W7X9"/>
<accession>A0A0P6W7X9</accession>
<sequence>MYRFLETERHGAVGVIALNRPEARNALGMGITIELRRALREAAADRTMRALVLTGRGGAFSAGADVKEWADKSKGDNPWPDMNWVEESLRLVQQVHDMPKPTIAMIDGAAVGAGLDIALACDFRYASERSKFICSYTNVGYNPDCGGTWLMPRVMGLEAAKRFAFTGDLWTAAVALENRLVSHVSPTERLFDDTLAFAQRLAAGPTVAIAQAKKLLNSAHSRSLSDQQLEEVAAGKICAQTQDHAEGLAAANERRAPRFVGA</sequence>
<comment type="caution">
    <text evidence="4">The sequence shown here is derived from an EMBL/GenBank/DDBJ whole genome shotgun (WGS) entry which is preliminary data.</text>
</comment>
<dbReference type="EMBL" id="LJYW01000001">
    <property type="protein sequence ID" value="KPL53472.1"/>
    <property type="molecule type" value="Genomic_DNA"/>
</dbReference>
<evidence type="ECO:0000256" key="3">
    <source>
        <dbReference type="RuleBase" id="RU003707"/>
    </source>
</evidence>
<dbReference type="InterPro" id="IPR018376">
    <property type="entry name" value="Enoyl-CoA_hyd/isom_CS"/>
</dbReference>
<protein>
    <submittedName>
        <fullName evidence="4">Enoyl-CoA hydratase</fullName>
    </submittedName>
</protein>
<organism evidence="4 5">
    <name type="scientific">Prosthecodimorpha hirschii</name>
    <dbReference type="NCBI Taxonomy" id="665126"/>
    <lineage>
        <taxon>Bacteria</taxon>
        <taxon>Pseudomonadati</taxon>
        <taxon>Pseudomonadota</taxon>
        <taxon>Alphaproteobacteria</taxon>
        <taxon>Hyphomicrobiales</taxon>
        <taxon>Ancalomicrobiaceae</taxon>
        <taxon>Prosthecodimorpha</taxon>
    </lineage>
</organism>
<name>A0A0P6W7X9_9HYPH</name>
<dbReference type="Pfam" id="PF00378">
    <property type="entry name" value="ECH_1"/>
    <property type="match status" value="1"/>
</dbReference>